<dbReference type="SUPFAM" id="SSF52540">
    <property type="entry name" value="P-loop containing nucleoside triphosphate hydrolases"/>
    <property type="match status" value="1"/>
</dbReference>
<dbReference type="Proteomes" id="UP000095751">
    <property type="component" value="Unassembled WGS sequence"/>
</dbReference>
<evidence type="ECO:0000259" key="6">
    <source>
        <dbReference type="SMART" id="SM00382"/>
    </source>
</evidence>
<dbReference type="SMART" id="SM00382">
    <property type="entry name" value="AAA"/>
    <property type="match status" value="1"/>
</dbReference>
<dbReference type="OrthoDB" id="39734at2759"/>
<evidence type="ECO:0000313" key="8">
    <source>
        <dbReference type="Proteomes" id="UP000095751"/>
    </source>
</evidence>
<dbReference type="GO" id="GO:0005524">
    <property type="term" value="F:ATP binding"/>
    <property type="evidence" value="ECO:0007669"/>
    <property type="project" value="UniProtKB-KW"/>
</dbReference>
<dbReference type="PANTHER" id="PTHR45644:SF56">
    <property type="entry name" value="AAA ATPASE, PUTATIVE (AFU_ORTHOLOGUE AFUA_2G12920)-RELATED"/>
    <property type="match status" value="1"/>
</dbReference>
<organism evidence="7 8">
    <name type="scientific">Fragilariopsis cylindrus CCMP1102</name>
    <dbReference type="NCBI Taxonomy" id="635003"/>
    <lineage>
        <taxon>Eukaryota</taxon>
        <taxon>Sar</taxon>
        <taxon>Stramenopiles</taxon>
        <taxon>Ochrophyta</taxon>
        <taxon>Bacillariophyta</taxon>
        <taxon>Bacillariophyceae</taxon>
        <taxon>Bacillariophycidae</taxon>
        <taxon>Bacillariales</taxon>
        <taxon>Bacillariaceae</taxon>
        <taxon>Fragilariopsis</taxon>
    </lineage>
</organism>
<dbReference type="InterPro" id="IPR027417">
    <property type="entry name" value="P-loop_NTPase"/>
</dbReference>
<proteinExistence type="inferred from homology"/>
<protein>
    <submittedName>
        <fullName evidence="7">AAA ATPase</fullName>
    </submittedName>
</protein>
<dbReference type="EMBL" id="KV784358">
    <property type="protein sequence ID" value="OEU16247.1"/>
    <property type="molecule type" value="Genomic_DNA"/>
</dbReference>
<dbReference type="InterPro" id="IPR003959">
    <property type="entry name" value="ATPase_AAA_core"/>
</dbReference>
<evidence type="ECO:0000256" key="1">
    <source>
        <dbReference type="ARBA" id="ARBA00004173"/>
    </source>
</evidence>
<accession>A0A1E7FDM1</accession>
<gene>
    <name evidence="7" type="ORF">FRACYDRAFT_143464</name>
</gene>
<evidence type="ECO:0000256" key="2">
    <source>
        <dbReference type="ARBA" id="ARBA00022741"/>
    </source>
</evidence>
<dbReference type="Gene3D" id="3.40.50.300">
    <property type="entry name" value="P-loop containing nucleotide triphosphate hydrolases"/>
    <property type="match status" value="1"/>
</dbReference>
<comment type="similarity">
    <text evidence="5">Belongs to the AAA ATPase family.</text>
</comment>
<evidence type="ECO:0000256" key="3">
    <source>
        <dbReference type="ARBA" id="ARBA00022840"/>
    </source>
</evidence>
<keyword evidence="3 5" id="KW-0067">ATP-binding</keyword>
<evidence type="ECO:0000313" key="7">
    <source>
        <dbReference type="EMBL" id="OEU16247.1"/>
    </source>
</evidence>
<dbReference type="InParanoid" id="A0A1E7FDM1"/>
<dbReference type="InterPro" id="IPR051701">
    <property type="entry name" value="Mito_OM_Translocase_MSP1"/>
</dbReference>
<evidence type="ECO:0000256" key="5">
    <source>
        <dbReference type="RuleBase" id="RU003651"/>
    </source>
</evidence>
<dbReference type="GO" id="GO:0005741">
    <property type="term" value="C:mitochondrial outer membrane"/>
    <property type="evidence" value="ECO:0007669"/>
    <property type="project" value="TreeGrafter"/>
</dbReference>
<dbReference type="Pfam" id="PF00004">
    <property type="entry name" value="AAA"/>
    <property type="match status" value="1"/>
</dbReference>
<dbReference type="InterPro" id="IPR003593">
    <property type="entry name" value="AAA+_ATPase"/>
</dbReference>
<dbReference type="AlphaFoldDB" id="A0A1E7FDM1"/>
<feature type="non-terminal residue" evidence="7">
    <location>
        <position position="1"/>
    </location>
</feature>
<feature type="domain" description="AAA+ ATPase" evidence="6">
    <location>
        <begin position="1"/>
        <end position="139"/>
    </location>
</feature>
<dbReference type="KEGG" id="fcy:FRACYDRAFT_143464"/>
<dbReference type="PROSITE" id="PS00674">
    <property type="entry name" value="AAA"/>
    <property type="match status" value="1"/>
</dbReference>
<dbReference type="Gene3D" id="1.10.8.60">
    <property type="match status" value="1"/>
</dbReference>
<dbReference type="GO" id="GO:0016887">
    <property type="term" value="F:ATP hydrolysis activity"/>
    <property type="evidence" value="ECO:0007669"/>
    <property type="project" value="InterPro"/>
</dbReference>
<comment type="subcellular location">
    <subcellularLocation>
        <location evidence="1">Mitochondrion</location>
    </subcellularLocation>
</comment>
<name>A0A1E7FDM1_9STRA</name>
<keyword evidence="2 5" id="KW-0547">Nucleotide-binding</keyword>
<evidence type="ECO:0000256" key="4">
    <source>
        <dbReference type="ARBA" id="ARBA00023128"/>
    </source>
</evidence>
<dbReference type="InterPro" id="IPR003960">
    <property type="entry name" value="ATPase_AAA_CS"/>
</dbReference>
<dbReference type="PANTHER" id="PTHR45644">
    <property type="entry name" value="AAA ATPASE, PUTATIVE (AFU_ORTHOLOGUE AFUA_2G12920)-RELATED-RELATED"/>
    <property type="match status" value="1"/>
</dbReference>
<feature type="non-terminal residue" evidence="7">
    <location>
        <position position="183"/>
    </location>
</feature>
<keyword evidence="8" id="KW-1185">Reference proteome</keyword>
<keyword evidence="4" id="KW-0496">Mitochondrion</keyword>
<reference evidence="7 8" key="1">
    <citation type="submission" date="2016-09" db="EMBL/GenBank/DDBJ databases">
        <title>Extensive genetic diversity and differential bi-allelic expression allows diatom success in the polar Southern Ocean.</title>
        <authorList>
            <consortium name="DOE Joint Genome Institute"/>
            <person name="Mock T."/>
            <person name="Otillar R.P."/>
            <person name="Strauss J."/>
            <person name="Dupont C."/>
            <person name="Frickenhaus S."/>
            <person name="Maumus F."/>
            <person name="Mcmullan M."/>
            <person name="Sanges R."/>
            <person name="Schmutz J."/>
            <person name="Toseland A."/>
            <person name="Valas R."/>
            <person name="Veluchamy A."/>
            <person name="Ward B.J."/>
            <person name="Allen A."/>
            <person name="Barry K."/>
            <person name="Falciatore A."/>
            <person name="Ferrante M."/>
            <person name="Fortunato A.E."/>
            <person name="Gloeckner G."/>
            <person name="Gruber A."/>
            <person name="Hipkin R."/>
            <person name="Janech M."/>
            <person name="Kroth P."/>
            <person name="Leese F."/>
            <person name="Lindquist E."/>
            <person name="Lyon B.R."/>
            <person name="Martin J."/>
            <person name="Mayer C."/>
            <person name="Parker M."/>
            <person name="Quesneville H."/>
            <person name="Raymond J."/>
            <person name="Uhlig C."/>
            <person name="Valentin K.U."/>
            <person name="Worden A.Z."/>
            <person name="Armbrust E.V."/>
            <person name="Bowler C."/>
            <person name="Green B."/>
            <person name="Moulton V."/>
            <person name="Van Oosterhout C."/>
            <person name="Grigoriev I."/>
        </authorList>
    </citation>
    <scope>NUCLEOTIDE SEQUENCE [LARGE SCALE GENOMIC DNA]</scope>
    <source>
        <strain evidence="7 8">CCMP1102</strain>
    </source>
</reference>
<sequence length="183" mass="20552">GAILYGPPGTGKTLLIRAIATHSGLPTLVITPSLIQKKEYAGSTTPRLKTLFELITKLRSCLVVLDDVDGLFMNRQDGEHHTTREMKTEWLQWLDGVIPGTSSTMENRVLIIAATNHPWDVDIAAMRRLPQKMYVGLPNTEDRLDLLKKWFEDLSPEESILHYIVNATEGYTPTDMYEVLTSA</sequence>